<dbReference type="Proteomes" id="UP000296862">
    <property type="component" value="Chromosome"/>
</dbReference>
<dbReference type="OrthoDB" id="1398760at2"/>
<feature type="signal peptide" evidence="2">
    <location>
        <begin position="1"/>
        <end position="18"/>
    </location>
</feature>
<dbReference type="EMBL" id="CP038810">
    <property type="protein sequence ID" value="QBZ98413.1"/>
    <property type="molecule type" value="Genomic_DNA"/>
</dbReference>
<keyword evidence="1 2" id="KW-0732">Signal</keyword>
<name>A0A4P7PWP6_9FLAO</name>
<feature type="domain" description="Secretion system C-terminal sorting" evidence="3">
    <location>
        <begin position="1073"/>
        <end position="1140"/>
    </location>
</feature>
<feature type="domain" description="GEVED" evidence="4">
    <location>
        <begin position="96"/>
        <end position="175"/>
    </location>
</feature>
<dbReference type="InterPro" id="IPR045474">
    <property type="entry name" value="GEVED"/>
</dbReference>
<organism evidence="6 7">
    <name type="scientific">Flavobacterium sangjuense</name>
    <dbReference type="NCBI Taxonomy" id="2518177"/>
    <lineage>
        <taxon>Bacteria</taxon>
        <taxon>Pseudomonadati</taxon>
        <taxon>Bacteroidota</taxon>
        <taxon>Flavobacteriia</taxon>
        <taxon>Flavobacteriales</taxon>
        <taxon>Flavobacteriaceae</taxon>
        <taxon>Flavobacterium</taxon>
    </lineage>
</organism>
<evidence type="ECO:0000313" key="7">
    <source>
        <dbReference type="Proteomes" id="UP000296862"/>
    </source>
</evidence>
<dbReference type="Gene3D" id="2.60.120.380">
    <property type="match status" value="2"/>
</dbReference>
<gene>
    <name evidence="6" type="ORF">GS03_01918</name>
</gene>
<dbReference type="RefSeq" id="WP_136152315.1">
    <property type="nucleotide sequence ID" value="NZ_CP038810.1"/>
</dbReference>
<dbReference type="InterPro" id="IPR026444">
    <property type="entry name" value="Secre_tail"/>
</dbReference>
<accession>A0A4P7PWP6</accession>
<evidence type="ECO:0000256" key="1">
    <source>
        <dbReference type="ARBA" id="ARBA00022729"/>
    </source>
</evidence>
<keyword evidence="7" id="KW-1185">Reference proteome</keyword>
<dbReference type="AlphaFoldDB" id="A0A4P7PWP6"/>
<evidence type="ECO:0000259" key="5">
    <source>
        <dbReference type="Pfam" id="PF23759"/>
    </source>
</evidence>
<evidence type="ECO:0000259" key="3">
    <source>
        <dbReference type="Pfam" id="PF18962"/>
    </source>
</evidence>
<dbReference type="KEGG" id="fsn:GS03_01918"/>
<evidence type="ECO:0000256" key="2">
    <source>
        <dbReference type="SAM" id="SignalP"/>
    </source>
</evidence>
<evidence type="ECO:0000313" key="6">
    <source>
        <dbReference type="EMBL" id="QBZ98413.1"/>
    </source>
</evidence>
<dbReference type="Pfam" id="PF18962">
    <property type="entry name" value="Por_Secre_tail"/>
    <property type="match status" value="1"/>
</dbReference>
<dbReference type="InterPro" id="IPR056600">
    <property type="entry name" value="GBD_T9SS_assoc"/>
</dbReference>
<evidence type="ECO:0000259" key="4">
    <source>
        <dbReference type="Pfam" id="PF20009"/>
    </source>
</evidence>
<dbReference type="SUPFAM" id="SSF89260">
    <property type="entry name" value="Collagen-binding domain"/>
    <property type="match status" value="1"/>
</dbReference>
<dbReference type="Pfam" id="PF23759">
    <property type="entry name" value="GBD_T9SS_assoc"/>
    <property type="match status" value="1"/>
</dbReference>
<feature type="chain" id="PRO_5020462930" evidence="2">
    <location>
        <begin position="19"/>
        <end position="1142"/>
    </location>
</feature>
<dbReference type="Pfam" id="PF20009">
    <property type="entry name" value="GEVED"/>
    <property type="match status" value="1"/>
</dbReference>
<reference evidence="6 7" key="1">
    <citation type="submission" date="2019-04" db="EMBL/GenBank/DDBJ databases">
        <title>Flavobacterium sp. GS03.</title>
        <authorList>
            <person name="Kim H."/>
        </authorList>
    </citation>
    <scope>NUCLEOTIDE SEQUENCE [LARGE SCALE GENOMIC DNA]</scope>
    <source>
        <strain evidence="6 7">GS03</strain>
    </source>
</reference>
<dbReference type="NCBIfam" id="TIGR04183">
    <property type="entry name" value="Por_Secre_tail"/>
    <property type="match status" value="1"/>
</dbReference>
<proteinExistence type="predicted"/>
<feature type="domain" description="T9SS-like galactose binding" evidence="5">
    <location>
        <begin position="933"/>
        <end position="1044"/>
    </location>
</feature>
<sequence>MKKITLVLMLLVTFSGFAQFPAPYCGPMTFTSAVEPITLVNFAGINNSSSATVGASNGTTIFAHEDYTAIVGNVTAGSAYPITLKGNTDGAFTTKLRVFIDWNQNNVFTDSGESYDIGDIVNSTGVDAVQLVGSITVPGTALGGNTRMRVVKRYNVYGTSCQTGTGYGQAEDYTLSVTAVTACLTGNMYPPDVIVPTTCDGITPNLIATDSWAGDYFVVTVTSGQTYKFTSSIATDYFTVSTDNGATAAASSTSPLTWVSTVTGDIRVYINTDSACGTNDDERETNVICGAACLTAGLFPAATYDVPVCDGTVFIIVANAWAGEYSNINVLASSTYTFSSSVATDYITIASADGTTAFVAGEGSVTYTPTTDGVIRYYIHTNSTCGTQNTSRDRRISCTSTLSVPQCASNPTPADGSTTVPAFDTFDVSWDAPTTGEPATSYDLYSGTDIGNLTFDGNFAGTSITDAGPIGAYNTTIYWQIVPRNAAGAAVGCAIWSFTTEPQPTVTPDWANLQFPATETITQGGSVTVYGQVYEAGLTDVVPNIDGQAPDILAWVGTGATGTDPSTWTDWTVATWNAGHISNNDEYQASIGAALAPGTYDYATRFSLNNGPYVYGGFSSGGGGFWDGTTFVSGVLTVNPLPPVPGDDFADAIAISCGNTYTGDTSAPVTLDEDDAPDGPNADLDAPNLWYSFTGSGTAQTVTLNLCGSSYDTSVLVYTGTSGNLTLVADNDDDATCASNTLNSKVTFDSDGTTTYYITVEGWNVGSVGAFTMNVTCTTPPQPPVNDDCSDAITVTCGSTTAGTTALATNENMPVCGISGVTTQNTPGVWYKYVGDGSDVTVTTCSPTITTGDSRIAVYSGACGALTCIGGNDDAQAAGCATNTLASIVTFTAALGTDYYILVYSYTFAPGTNPINFELNVSCVAACTPATVNDECSTATQVTIGTPITAADNSCSSASLGVAYPSCGNMFGTYYDTWYWFDSGSVTDVTITLSNLTGAAGFALYSGSCGALTQVAGSCTTTGAATSLTGLTIGTYYLRVFSTTPAGRGSYDLSITDDGLGTGSFDSANFTYYPNPVKNTLNLSYNQEISNVEVFNLLGQKVSSNVINANDAHIDMSNLSNGAYMVRVTSNNQVKTIKVIKE</sequence>
<protein>
    <submittedName>
        <fullName evidence="6">Uncharacterized protein</fullName>
    </submittedName>
</protein>